<feature type="chain" id="PRO_5002316302" description="Phosphatidylglycerol/phosphatidylinositol transfer protein" evidence="8">
    <location>
        <begin position="19"/>
        <end position="175"/>
    </location>
</feature>
<dbReference type="GO" id="GO:0032934">
    <property type="term" value="F:sterol binding"/>
    <property type="evidence" value="ECO:0007669"/>
    <property type="project" value="InterPro"/>
</dbReference>
<dbReference type="InterPro" id="IPR033917">
    <property type="entry name" value="ML_PG-PI_TP"/>
</dbReference>
<evidence type="ECO:0000256" key="5">
    <source>
        <dbReference type="ARBA" id="ARBA00022448"/>
    </source>
</evidence>
<dbReference type="SMART" id="SM00737">
    <property type="entry name" value="ML"/>
    <property type="match status" value="1"/>
</dbReference>
<keyword evidence="5" id="KW-0813">Transport</keyword>
<feature type="signal peptide" evidence="8">
    <location>
        <begin position="1"/>
        <end position="18"/>
    </location>
</feature>
<dbReference type="FunFam" id="2.70.220.10:FF:000004">
    <property type="entry name" value="Related to phosphatidylglycerol/phosphatidylinositol transfer protein"/>
    <property type="match status" value="1"/>
</dbReference>
<comment type="subunit">
    <text evidence="3">Monomer.</text>
</comment>
<dbReference type="Gene3D" id="2.70.220.10">
    <property type="entry name" value="Ganglioside GM2 activator"/>
    <property type="match status" value="2"/>
</dbReference>
<dbReference type="InterPro" id="IPR014756">
    <property type="entry name" value="Ig_E-set"/>
</dbReference>
<evidence type="ECO:0000313" key="11">
    <source>
        <dbReference type="Proteomes" id="UP000054144"/>
    </source>
</evidence>
<organism evidence="10 11">
    <name type="scientific">Fistulina hepatica ATCC 64428</name>
    <dbReference type="NCBI Taxonomy" id="1128425"/>
    <lineage>
        <taxon>Eukaryota</taxon>
        <taxon>Fungi</taxon>
        <taxon>Dikarya</taxon>
        <taxon>Basidiomycota</taxon>
        <taxon>Agaricomycotina</taxon>
        <taxon>Agaricomycetes</taxon>
        <taxon>Agaricomycetidae</taxon>
        <taxon>Agaricales</taxon>
        <taxon>Fistulinaceae</taxon>
        <taxon>Fistulina</taxon>
    </lineage>
</organism>
<dbReference type="PANTHER" id="PTHR11306:SF0">
    <property type="entry name" value="PHOSPHATIDYLGLYCEROL_PHOSPHATIDYLINOSITOL TRANSFER PROTEIN"/>
    <property type="match status" value="1"/>
</dbReference>
<evidence type="ECO:0000256" key="3">
    <source>
        <dbReference type="ARBA" id="ARBA00011245"/>
    </source>
</evidence>
<feature type="domain" description="MD-2-related lipid-recognition" evidence="9">
    <location>
        <begin position="40"/>
        <end position="162"/>
    </location>
</feature>
<gene>
    <name evidence="10" type="ORF">FISHEDRAFT_39003</name>
</gene>
<dbReference type="AlphaFoldDB" id="A0A0D7AGN7"/>
<evidence type="ECO:0000256" key="4">
    <source>
        <dbReference type="ARBA" id="ARBA00016056"/>
    </source>
</evidence>
<dbReference type="Pfam" id="PF02221">
    <property type="entry name" value="E1_DerP2_DerF2"/>
    <property type="match status" value="1"/>
</dbReference>
<dbReference type="OrthoDB" id="6409159at2759"/>
<keyword evidence="7" id="KW-0445">Lipid transport</keyword>
<comment type="similarity">
    <text evidence="2">Belongs to the NPC2 family.</text>
</comment>
<evidence type="ECO:0000256" key="7">
    <source>
        <dbReference type="ARBA" id="ARBA00023055"/>
    </source>
</evidence>
<evidence type="ECO:0000256" key="8">
    <source>
        <dbReference type="SAM" id="SignalP"/>
    </source>
</evidence>
<evidence type="ECO:0000256" key="2">
    <source>
        <dbReference type="ARBA" id="ARBA00006370"/>
    </source>
</evidence>
<dbReference type="EMBL" id="KN881675">
    <property type="protein sequence ID" value="KIY50597.1"/>
    <property type="molecule type" value="Genomic_DNA"/>
</dbReference>
<comment type="function">
    <text evidence="1">Catalyzes the intermembrane transfer of phosphatidylglycerol and phosphatidylinositol.</text>
</comment>
<keyword evidence="6 8" id="KW-0732">Signal</keyword>
<proteinExistence type="inferred from homology"/>
<dbReference type="InterPro" id="IPR039670">
    <property type="entry name" value="NPC2-like"/>
</dbReference>
<dbReference type="GO" id="GO:0032366">
    <property type="term" value="P:intracellular sterol transport"/>
    <property type="evidence" value="ECO:0007669"/>
    <property type="project" value="InterPro"/>
</dbReference>
<dbReference type="SUPFAM" id="SSF81296">
    <property type="entry name" value="E set domains"/>
    <property type="match status" value="1"/>
</dbReference>
<sequence>MVRIPVFVAFTLAAVVAASPLLQNSLVTDGDVNVQESWGYVDCGLPEYPIQLESITVSPDPPKPGETLTVTVKAEVFELIEEGASADVTVKLGLVKLLQKQFDICEEARNANATVQCPIEPGNYTVVQSVDLPKEIPPAKFVVSVRGYTVDEDDLACVDLKIDFMKKFPSINLGW</sequence>
<evidence type="ECO:0000256" key="1">
    <source>
        <dbReference type="ARBA" id="ARBA00002053"/>
    </source>
</evidence>
<dbReference type="InterPro" id="IPR036846">
    <property type="entry name" value="GM2-AP_sf"/>
</dbReference>
<dbReference type="Proteomes" id="UP000054144">
    <property type="component" value="Unassembled WGS sequence"/>
</dbReference>
<name>A0A0D7AGN7_9AGAR</name>
<dbReference type="CDD" id="cd00917">
    <property type="entry name" value="PG-PI_TP"/>
    <property type="match status" value="1"/>
</dbReference>
<reference evidence="10 11" key="1">
    <citation type="journal article" date="2015" name="Fungal Genet. Biol.">
        <title>Evolution of novel wood decay mechanisms in Agaricales revealed by the genome sequences of Fistulina hepatica and Cylindrobasidium torrendii.</title>
        <authorList>
            <person name="Floudas D."/>
            <person name="Held B.W."/>
            <person name="Riley R."/>
            <person name="Nagy L.G."/>
            <person name="Koehler G."/>
            <person name="Ransdell A.S."/>
            <person name="Younus H."/>
            <person name="Chow J."/>
            <person name="Chiniquy J."/>
            <person name="Lipzen A."/>
            <person name="Tritt A."/>
            <person name="Sun H."/>
            <person name="Haridas S."/>
            <person name="LaButti K."/>
            <person name="Ohm R.A."/>
            <person name="Kues U."/>
            <person name="Blanchette R.A."/>
            <person name="Grigoriev I.V."/>
            <person name="Minto R.E."/>
            <person name="Hibbett D.S."/>
        </authorList>
    </citation>
    <scope>NUCLEOTIDE SEQUENCE [LARGE SCALE GENOMIC DNA]</scope>
    <source>
        <strain evidence="10 11">ATCC 64428</strain>
    </source>
</reference>
<evidence type="ECO:0000259" key="9">
    <source>
        <dbReference type="SMART" id="SM00737"/>
    </source>
</evidence>
<evidence type="ECO:0000256" key="6">
    <source>
        <dbReference type="ARBA" id="ARBA00022729"/>
    </source>
</evidence>
<protein>
    <recommendedName>
        <fullName evidence="4">Phosphatidylglycerol/phosphatidylinositol transfer protein</fullName>
    </recommendedName>
</protein>
<keyword evidence="11" id="KW-1185">Reference proteome</keyword>
<dbReference type="InterPro" id="IPR003172">
    <property type="entry name" value="ML_dom"/>
</dbReference>
<evidence type="ECO:0000313" key="10">
    <source>
        <dbReference type="EMBL" id="KIY50597.1"/>
    </source>
</evidence>
<dbReference type="PANTHER" id="PTHR11306">
    <property type="entry name" value="NIEMANN PICK TYPE C2 PROTEIN NPC2-RELATED"/>
    <property type="match status" value="1"/>
</dbReference>
<accession>A0A0D7AGN7</accession>